<dbReference type="GO" id="GO:0032259">
    <property type="term" value="P:methylation"/>
    <property type="evidence" value="ECO:0007669"/>
    <property type="project" value="UniProtKB-KW"/>
</dbReference>
<keyword evidence="3" id="KW-1185">Reference proteome</keyword>
<dbReference type="InterPro" id="IPR029063">
    <property type="entry name" value="SAM-dependent_MTases_sf"/>
</dbReference>
<keyword evidence="2" id="KW-0808">Transferase</keyword>
<dbReference type="Gene3D" id="3.40.50.150">
    <property type="entry name" value="Vaccinia Virus protein VP39"/>
    <property type="match status" value="1"/>
</dbReference>
<feature type="domain" description="Methyltransferase type 11" evidence="1">
    <location>
        <begin position="59"/>
        <end position="108"/>
    </location>
</feature>
<keyword evidence="2" id="KW-0489">Methyltransferase</keyword>
<dbReference type="GO" id="GO:0008757">
    <property type="term" value="F:S-adenosylmethionine-dependent methyltransferase activity"/>
    <property type="evidence" value="ECO:0007669"/>
    <property type="project" value="InterPro"/>
</dbReference>
<dbReference type="Pfam" id="PF08241">
    <property type="entry name" value="Methyltransf_11"/>
    <property type="match status" value="1"/>
</dbReference>
<dbReference type="AlphaFoldDB" id="A0A417XSQ6"/>
<gene>
    <name evidence="2" type="ORF">D0Z08_29225</name>
</gene>
<protein>
    <submittedName>
        <fullName evidence="2">Methyltransferase domain-containing protein</fullName>
    </submittedName>
</protein>
<reference evidence="2 3" key="1">
    <citation type="submission" date="2018-09" db="EMBL/GenBank/DDBJ databases">
        <title>Genome sequencing of Nocardioides immobilis CCTCC AB 2017083 for comparison to Nocardioides silvaticus.</title>
        <authorList>
            <person name="Li C."/>
            <person name="Wang G."/>
        </authorList>
    </citation>
    <scope>NUCLEOTIDE SEQUENCE [LARGE SCALE GENOMIC DNA]</scope>
    <source>
        <strain evidence="2 3">CCTCC AB 2017083</strain>
    </source>
</reference>
<evidence type="ECO:0000313" key="3">
    <source>
        <dbReference type="Proteomes" id="UP000283644"/>
    </source>
</evidence>
<proteinExistence type="predicted"/>
<dbReference type="EMBL" id="QXGH01000045">
    <property type="protein sequence ID" value="RHW23499.1"/>
    <property type="molecule type" value="Genomic_DNA"/>
</dbReference>
<dbReference type="CDD" id="cd02440">
    <property type="entry name" value="AdoMet_MTases"/>
    <property type="match status" value="1"/>
</dbReference>
<comment type="caution">
    <text evidence="2">The sequence shown here is derived from an EMBL/GenBank/DDBJ whole genome shotgun (WGS) entry which is preliminary data.</text>
</comment>
<dbReference type="Proteomes" id="UP000283644">
    <property type="component" value="Unassembled WGS sequence"/>
</dbReference>
<name>A0A417XSQ6_9ACTN</name>
<sequence length="242" mass="27598">MKLLNLGCGEKTSDRPGVVNVDWSAMLRLRTHPMRRVLVPVFLHGDRLARYRSLPDNILVHNLADGIPFESGSVDAVYHSHTLEHLDRDVAEDFVREVLRVLKPGGIHRIVVPDLELLCRNYVAHLDTCDADPLQLHAHDGYVAAMLEQSVRREAHGTSQQRPLRRRVEHRLLGDARRRGQTHQWMYDRVNLSALLLAAGYGEVHQHSHDSSLISDWNDYGLDLDAEGREYRPGSLYMEAVK</sequence>
<dbReference type="SUPFAM" id="SSF53335">
    <property type="entry name" value="S-adenosyl-L-methionine-dependent methyltransferases"/>
    <property type="match status" value="1"/>
</dbReference>
<accession>A0A417XSQ6</accession>
<evidence type="ECO:0000313" key="2">
    <source>
        <dbReference type="EMBL" id="RHW23499.1"/>
    </source>
</evidence>
<organism evidence="2 3">
    <name type="scientific">Nocardioides immobilis</name>
    <dbReference type="NCBI Taxonomy" id="2049295"/>
    <lineage>
        <taxon>Bacteria</taxon>
        <taxon>Bacillati</taxon>
        <taxon>Actinomycetota</taxon>
        <taxon>Actinomycetes</taxon>
        <taxon>Propionibacteriales</taxon>
        <taxon>Nocardioidaceae</taxon>
        <taxon>Nocardioides</taxon>
    </lineage>
</organism>
<dbReference type="OrthoDB" id="9810247at2"/>
<evidence type="ECO:0000259" key="1">
    <source>
        <dbReference type="Pfam" id="PF08241"/>
    </source>
</evidence>
<dbReference type="RefSeq" id="WP_118928812.1">
    <property type="nucleotide sequence ID" value="NZ_QXGH01000045.1"/>
</dbReference>
<dbReference type="InterPro" id="IPR013216">
    <property type="entry name" value="Methyltransf_11"/>
</dbReference>